<protein>
    <recommendedName>
        <fullName evidence="3">Apea-like HEPN domain-containing protein</fullName>
    </recommendedName>
</protein>
<evidence type="ECO:0000313" key="2">
    <source>
        <dbReference type="Proteomes" id="UP001154272"/>
    </source>
</evidence>
<evidence type="ECO:0008006" key="3">
    <source>
        <dbReference type="Google" id="ProtNLM"/>
    </source>
</evidence>
<organism evidence="1 2">
    <name type="scientific">Commensalibacter papalotli</name>
    <name type="common">ex Botero et al. 2024</name>
    <dbReference type="NCBI Taxonomy" id="2972766"/>
    <lineage>
        <taxon>Bacteria</taxon>
        <taxon>Pseudomonadati</taxon>
        <taxon>Pseudomonadota</taxon>
        <taxon>Alphaproteobacteria</taxon>
        <taxon>Acetobacterales</taxon>
        <taxon>Acetobacteraceae</taxon>
    </lineage>
</organism>
<dbReference type="EMBL" id="CAMXCH010000001">
    <property type="protein sequence ID" value="CAI3923007.1"/>
    <property type="molecule type" value="Genomic_DNA"/>
</dbReference>
<reference evidence="1" key="1">
    <citation type="submission" date="2022-10" db="EMBL/GenBank/DDBJ databases">
        <authorList>
            <person name="Botero Cardona J."/>
        </authorList>
    </citation>
    <scope>NUCLEOTIDE SEQUENCE</scope>
    <source>
        <strain evidence="1">R-83534</strain>
    </source>
</reference>
<dbReference type="Pfam" id="PF17419">
    <property type="entry name" value="MauJ"/>
    <property type="match status" value="1"/>
</dbReference>
<evidence type="ECO:0000313" key="1">
    <source>
        <dbReference type="EMBL" id="CAI3923007.1"/>
    </source>
</evidence>
<gene>
    <name evidence="1" type="ORF">R83534S58_LOCUS57</name>
</gene>
<accession>A0ABM9HIE4</accession>
<name>A0ABM9HIE4_9PROT</name>
<comment type="caution">
    <text evidence="1">The sequence shown here is derived from an EMBL/GenBank/DDBJ whole genome shotgun (WGS) entry which is preliminary data.</text>
</comment>
<sequence>MELCSYEELVEFIHNSFIEFTKASFYLQEEFKKENIDNNINIDEWFINKYKTNLISLNKLLFNLNKNLHSLSIHEDKTIYTNHYFEIPVYFPSDNYLELDYSTRFSSIHDKTNDISYTINNKISPEFSLLMFNHLRILYPQHTIDDNNFTPFDVLFNAITDYGLTSQTNVLSSTFDEIFTLKITTKKSKTLQEFQKLANAFLFQIMLKCNVPCEYYSNLTSLLGIYNNNKSKKQNLNTLSTTPQRIYRDHIIDYYSLALSSNEPFAQYLSYYHVLEYFFDEVFNQHLRKQFQDKITSPYFDNKDDKELDKVINFIKKETRNCKESGQGNELESLKLVLIKFIEIDDLQEKLTPEQIKYYQQHKITFSSAQTISFKDEKIFYAHLAQRIYQTCNALVHSKEGNVGRYKPYQDNEELQKEIPLIKLVAEQVIINSSTPL</sequence>
<dbReference type="Proteomes" id="UP001154272">
    <property type="component" value="Unassembled WGS sequence"/>
</dbReference>
<keyword evidence="2" id="KW-1185">Reference proteome</keyword>
<proteinExistence type="predicted"/>
<dbReference type="InterPro" id="IPR035383">
    <property type="entry name" value="MauJ"/>
</dbReference>